<name>A0A2X4PJ82_9PORP</name>
<evidence type="ECO:0000256" key="1">
    <source>
        <dbReference type="SAM" id="SignalP"/>
    </source>
</evidence>
<reference evidence="2 3" key="1">
    <citation type="submission" date="2018-06" db="EMBL/GenBank/DDBJ databases">
        <authorList>
            <consortium name="Pathogen Informatics"/>
            <person name="Doyle S."/>
        </authorList>
    </citation>
    <scope>NUCLEOTIDE SEQUENCE [LARGE SCALE GENOMIC DNA]</scope>
    <source>
        <strain evidence="2 3">NCTC12858</strain>
    </source>
</reference>
<feature type="chain" id="PRO_5016142352" evidence="1">
    <location>
        <begin position="30"/>
        <end position="683"/>
    </location>
</feature>
<dbReference type="KEGG" id="pcre:NCTC12858_00569"/>
<protein>
    <submittedName>
        <fullName evidence="2">Uncharacterized protein</fullName>
    </submittedName>
</protein>
<dbReference type="RefSeq" id="WP_111759318.1">
    <property type="nucleotide sequence ID" value="NZ_LS483447.1"/>
</dbReference>
<keyword evidence="1" id="KW-0732">Signal</keyword>
<dbReference type="AlphaFoldDB" id="A0A2X4PJ82"/>
<keyword evidence="3" id="KW-1185">Reference proteome</keyword>
<proteinExistence type="predicted"/>
<accession>A0A2X4PJ82</accession>
<organism evidence="2 3">
    <name type="scientific">Porphyromonas crevioricanis</name>
    <dbReference type="NCBI Taxonomy" id="393921"/>
    <lineage>
        <taxon>Bacteria</taxon>
        <taxon>Pseudomonadati</taxon>
        <taxon>Bacteroidota</taxon>
        <taxon>Bacteroidia</taxon>
        <taxon>Bacteroidales</taxon>
        <taxon>Porphyromonadaceae</taxon>
        <taxon>Porphyromonas</taxon>
    </lineage>
</organism>
<dbReference type="EMBL" id="LS483447">
    <property type="protein sequence ID" value="SQH72740.1"/>
    <property type="molecule type" value="Genomic_DNA"/>
</dbReference>
<gene>
    <name evidence="2" type="ORF">NCTC12858_00569</name>
</gene>
<sequence length="683" mass="72167">MKLQTLKKMSVAIATLFVMMLVMPTMAKAQTEYPLNIAGVRVTSNNCNDLSVIDGVSGTVKYDPNSNTLTLEDATIDVGDGKNCIWGGKEGTSLAIVVKGTCKLSSTTWSAVNLWRNTTISGDGELYAESMAGYSFNLDEGATLTIDRCRVDAKGVKGFSVFDQSSEAKLVIKNATVTAEGTEGSICDLSSLTLEGCKIDKPAGAVWNTSKHAVCDASGNIITSQVVIKPIEEVIEYPLNIAGVRVTSNNCNDLSVIDGVSGTVKYDPNSNTLTLEDATIDVGDGQNCIWGGKEGTSLAIVVKGTCKLSSTTWSAVNLWRNTTISGDGELYLESNQTRSINLDEGATLTIDRCRVDAKGVKGFSGFNQSSNAKLVIKNAFVTAEGAEGSICELASLTLEDCEITEPAGAAFNESKHAVCDASGNIITSKIVIKPIAKYPLNVAGVRVTSKNCNDLSVIDGVSGTVKYDPNSNTLTLEDATIDVGDGQNCIWGGKEGTPLAIVVKGTCKLSSTTWSAVNLWRNTTISGDGELYAESMAGYSFNLDNGATLTIDRCRVDAKGVKGFSGFNQSSEAKLVIKNATVTAEGTEGSICDLSSLTLEGCKIDKPAGAVWNTSKHAVCDASGNIITSQVVIKPNTIGIERISPNEPGYRSIYSIEGVKIDIPFEQLPSGVYIVDGKKVLKM</sequence>
<evidence type="ECO:0000313" key="3">
    <source>
        <dbReference type="Proteomes" id="UP000249300"/>
    </source>
</evidence>
<feature type="signal peptide" evidence="1">
    <location>
        <begin position="1"/>
        <end position="29"/>
    </location>
</feature>
<dbReference type="Proteomes" id="UP000249300">
    <property type="component" value="Chromosome 1"/>
</dbReference>
<evidence type="ECO:0000313" key="2">
    <source>
        <dbReference type="EMBL" id="SQH72740.1"/>
    </source>
</evidence>